<keyword evidence="2" id="KW-1185">Reference proteome</keyword>
<name>A0ABS0XUQ5_9HYPH</name>
<dbReference type="EMBL" id="JAELXT010000001">
    <property type="protein sequence ID" value="MBJ6123778.1"/>
    <property type="molecule type" value="Genomic_DNA"/>
</dbReference>
<sequence length="242" mass="25700">MADKKDITRPPPASGSTSSMVDAFVAKAKQLGSVADRGPRARLVFALDATMSRQPTWDLACRVQSEMFSAAGDAGGLSVQLVYFRGFGECRASRWVNDPRSLTDLMTKIDCRGGQTQIGRVLRHVRTEAGQAPVKVLVYVGDAMEESIDDLCAVAGELGLLGIKAFMFHEGHDPDAARAFREIARLSGGAYAQFDAGAPHTLSELLRAAAAYATGGVEGLTRLTAGSTQARGLLTDITGRKP</sequence>
<comment type="caution">
    <text evidence="1">The sequence shown here is derived from an EMBL/GenBank/DDBJ whole genome shotgun (WGS) entry which is preliminary data.</text>
</comment>
<protein>
    <submittedName>
        <fullName evidence="1">VWA domain-containing protein</fullName>
    </submittedName>
</protein>
<evidence type="ECO:0000313" key="2">
    <source>
        <dbReference type="Proteomes" id="UP000620670"/>
    </source>
</evidence>
<proteinExistence type="predicted"/>
<dbReference type="SUPFAM" id="SSF53300">
    <property type="entry name" value="vWA-like"/>
    <property type="match status" value="1"/>
</dbReference>
<dbReference type="InterPro" id="IPR036465">
    <property type="entry name" value="vWFA_dom_sf"/>
</dbReference>
<evidence type="ECO:0000313" key="1">
    <source>
        <dbReference type="EMBL" id="MBJ6123778.1"/>
    </source>
</evidence>
<reference evidence="2" key="1">
    <citation type="submission" date="2020-12" db="EMBL/GenBank/DDBJ databases">
        <title>Hymenobacter sp.</title>
        <authorList>
            <person name="Kim M.K."/>
        </authorList>
    </citation>
    <scope>NUCLEOTIDE SEQUENCE [LARGE SCALE GENOMIC DNA]</scope>
    <source>
        <strain evidence="2">BT325</strain>
    </source>
</reference>
<dbReference type="RefSeq" id="WP_199045538.1">
    <property type="nucleotide sequence ID" value="NZ_JAELXT010000001.1"/>
</dbReference>
<accession>A0ABS0XUQ5</accession>
<organism evidence="1 2">
    <name type="scientific">Microvirga splendida</name>
    <dbReference type="NCBI Taxonomy" id="2795727"/>
    <lineage>
        <taxon>Bacteria</taxon>
        <taxon>Pseudomonadati</taxon>
        <taxon>Pseudomonadota</taxon>
        <taxon>Alphaproteobacteria</taxon>
        <taxon>Hyphomicrobiales</taxon>
        <taxon>Methylobacteriaceae</taxon>
        <taxon>Microvirga</taxon>
    </lineage>
</organism>
<gene>
    <name evidence="1" type="ORF">JAO75_00025</name>
</gene>
<dbReference type="Proteomes" id="UP000620670">
    <property type="component" value="Unassembled WGS sequence"/>
</dbReference>